<dbReference type="InterPro" id="IPR057695">
    <property type="entry name" value="DUF7935"/>
</dbReference>
<name>A0ABU9NA31_9FLAO</name>
<feature type="transmembrane region" description="Helical" evidence="1">
    <location>
        <begin position="6"/>
        <end position="27"/>
    </location>
</feature>
<dbReference type="RefSeq" id="WP_342696768.1">
    <property type="nucleotide sequence ID" value="NZ_JBCGDO010000021.1"/>
</dbReference>
<protein>
    <submittedName>
        <fullName evidence="2">Uncharacterized protein</fullName>
    </submittedName>
</protein>
<keyword evidence="1" id="KW-0812">Transmembrane</keyword>
<evidence type="ECO:0000256" key="1">
    <source>
        <dbReference type="SAM" id="Phobius"/>
    </source>
</evidence>
<evidence type="ECO:0000313" key="3">
    <source>
        <dbReference type="Proteomes" id="UP001460072"/>
    </source>
</evidence>
<accession>A0ABU9NA31</accession>
<comment type="caution">
    <text evidence="2">The sequence shown here is derived from an EMBL/GenBank/DDBJ whole genome shotgun (WGS) entry which is preliminary data.</text>
</comment>
<keyword evidence="3" id="KW-1185">Reference proteome</keyword>
<evidence type="ECO:0000313" key="2">
    <source>
        <dbReference type="EMBL" id="MEM0543577.1"/>
    </source>
</evidence>
<dbReference type="Proteomes" id="UP001460072">
    <property type="component" value="Unassembled WGS sequence"/>
</dbReference>
<dbReference type="Pfam" id="PF25589">
    <property type="entry name" value="DUF7935"/>
    <property type="match status" value="1"/>
</dbReference>
<keyword evidence="1" id="KW-1133">Transmembrane helix</keyword>
<reference evidence="2 3" key="1">
    <citation type="submission" date="2024-03" db="EMBL/GenBank/DDBJ databases">
        <title>Two novel species of the genus Flavobacterium exhibiting potentially degradation of complex polysaccharides.</title>
        <authorList>
            <person name="Lian X."/>
        </authorList>
    </citation>
    <scope>NUCLEOTIDE SEQUENCE [LARGE SCALE GENOMIC DNA]</scope>
    <source>
        <strain evidence="3">j3</strain>
    </source>
</reference>
<proteinExistence type="predicted"/>
<gene>
    <name evidence="2" type="ORF">WFZ85_13215</name>
</gene>
<dbReference type="EMBL" id="JBCGDO010000021">
    <property type="protein sequence ID" value="MEM0543577.1"/>
    <property type="molecule type" value="Genomic_DNA"/>
</dbReference>
<keyword evidence="1" id="KW-0472">Membrane</keyword>
<organism evidence="2 3">
    <name type="scientific">Flavobacterium aureirubrum</name>
    <dbReference type="NCBI Taxonomy" id="3133147"/>
    <lineage>
        <taxon>Bacteria</taxon>
        <taxon>Pseudomonadati</taxon>
        <taxon>Bacteroidota</taxon>
        <taxon>Flavobacteriia</taxon>
        <taxon>Flavobacteriales</taxon>
        <taxon>Flavobacteriaceae</taxon>
        <taxon>Flavobacterium</taxon>
    </lineage>
</organism>
<sequence length="174" mass="20313">MNADKFLELLMYTVPAIITGAVAYYLFDSYFKDQQNTRRWLLQKENQKHSLPLRLQAYERLALFLERINPAKLLIRVSPLSTDKNDYVRLLIQHIEQEYEHNLTQQVYVTNELWTMLLTAKNTIIQNIRKTALDENIINADQVREKILSNMLQDDVATNVALAFLKSEVSEVLG</sequence>